<dbReference type="Proteomes" id="UP000053097">
    <property type="component" value="Unassembled WGS sequence"/>
</dbReference>
<keyword evidence="3" id="KW-1185">Reference proteome</keyword>
<evidence type="ECO:0000259" key="1">
    <source>
        <dbReference type="Pfam" id="PF21789"/>
    </source>
</evidence>
<dbReference type="Pfam" id="PF21789">
    <property type="entry name" value="TNP-like_RNaseH_C"/>
    <property type="match status" value="1"/>
</dbReference>
<dbReference type="InterPro" id="IPR048367">
    <property type="entry name" value="TNP-like_RNaseH_C"/>
</dbReference>
<feature type="domain" description="Transposable element P transposase-like RNase H C-terminal" evidence="1">
    <location>
        <begin position="67"/>
        <end position="101"/>
    </location>
</feature>
<evidence type="ECO:0000313" key="2">
    <source>
        <dbReference type="EMBL" id="EZA58497.1"/>
    </source>
</evidence>
<dbReference type="AlphaFoldDB" id="A0A026WR26"/>
<proteinExistence type="predicted"/>
<gene>
    <name evidence="2" type="ORF">X777_01092</name>
</gene>
<name>A0A026WR26_OOCBI</name>
<organism evidence="2 3">
    <name type="scientific">Ooceraea biroi</name>
    <name type="common">Clonal raider ant</name>
    <name type="synonym">Cerapachys biroi</name>
    <dbReference type="NCBI Taxonomy" id="2015173"/>
    <lineage>
        <taxon>Eukaryota</taxon>
        <taxon>Metazoa</taxon>
        <taxon>Ecdysozoa</taxon>
        <taxon>Arthropoda</taxon>
        <taxon>Hexapoda</taxon>
        <taxon>Insecta</taxon>
        <taxon>Pterygota</taxon>
        <taxon>Neoptera</taxon>
        <taxon>Endopterygota</taxon>
        <taxon>Hymenoptera</taxon>
        <taxon>Apocrita</taxon>
        <taxon>Aculeata</taxon>
        <taxon>Formicoidea</taxon>
        <taxon>Formicidae</taxon>
        <taxon>Dorylinae</taxon>
        <taxon>Ooceraea</taxon>
    </lineage>
</organism>
<dbReference type="STRING" id="2015173.A0A026WR26"/>
<dbReference type="OMA" id="XTNIFEL"/>
<sequence length="126" mass="14848">MKEKGNEYINYIKGLGIIENKHSTDSIPILKGKRKTVFWGFIIAMKSVSKLSRYVFENNSMSCILTYKLSQDHLETFFSCIRRMGVYNNNPTCRQLTSSYKNNYKCQFNCCSRSKLFFARYNNIYI</sequence>
<reference evidence="2 3" key="1">
    <citation type="journal article" date="2014" name="Curr. Biol.">
        <title>The genome of the clonal raider ant Cerapachys biroi.</title>
        <authorList>
            <person name="Oxley P.R."/>
            <person name="Ji L."/>
            <person name="Fetter-Pruneda I."/>
            <person name="McKenzie S.K."/>
            <person name="Li C."/>
            <person name="Hu H."/>
            <person name="Zhang G."/>
            <person name="Kronauer D.J."/>
        </authorList>
    </citation>
    <scope>NUCLEOTIDE SEQUENCE [LARGE SCALE GENOMIC DNA]</scope>
</reference>
<protein>
    <submittedName>
        <fullName evidence="2">THAP domain-containing protein</fullName>
    </submittedName>
</protein>
<dbReference type="PANTHER" id="PTHR47577">
    <property type="entry name" value="THAP DOMAIN-CONTAINING PROTEIN 6"/>
    <property type="match status" value="1"/>
</dbReference>
<accession>A0A026WR26</accession>
<evidence type="ECO:0000313" key="3">
    <source>
        <dbReference type="Proteomes" id="UP000053097"/>
    </source>
</evidence>
<dbReference type="EMBL" id="KK107120">
    <property type="protein sequence ID" value="EZA58497.1"/>
    <property type="molecule type" value="Genomic_DNA"/>
</dbReference>
<dbReference type="PANTHER" id="PTHR47577:SF2">
    <property type="entry name" value="THAP DOMAIN CONTAINING 9"/>
    <property type="match status" value="1"/>
</dbReference>